<keyword evidence="6" id="KW-0221">Differentiation</keyword>
<dbReference type="OMA" id="FELIEVC"/>
<dbReference type="CTD" id="20230365"/>
<dbReference type="RefSeq" id="XP_009065143.1">
    <property type="nucleotide sequence ID" value="XM_009066895.1"/>
</dbReference>
<evidence type="ECO:0000256" key="6">
    <source>
        <dbReference type="ARBA" id="ARBA00022782"/>
    </source>
</evidence>
<dbReference type="GO" id="GO:0035556">
    <property type="term" value="P:intracellular signal transduction"/>
    <property type="evidence" value="ECO:0007669"/>
    <property type="project" value="TreeGrafter"/>
</dbReference>
<evidence type="ECO:0000256" key="9">
    <source>
        <dbReference type="ARBA" id="ARBA00022843"/>
    </source>
</evidence>
<dbReference type="PROSITE" id="PS00108">
    <property type="entry name" value="PROTEIN_KINASE_ST"/>
    <property type="match status" value="1"/>
</dbReference>
<dbReference type="InterPro" id="IPR008271">
    <property type="entry name" value="Ser/Thr_kinase_AS"/>
</dbReference>
<evidence type="ECO:0000256" key="4">
    <source>
        <dbReference type="ARBA" id="ARBA00022723"/>
    </source>
</evidence>
<accession>V3ZNG4</accession>
<evidence type="ECO:0000256" key="7">
    <source>
        <dbReference type="ARBA" id="ARBA00022840"/>
    </source>
</evidence>
<evidence type="ECO:0000256" key="5">
    <source>
        <dbReference type="ARBA" id="ARBA00022741"/>
    </source>
</evidence>
<evidence type="ECO:0000256" key="11">
    <source>
        <dbReference type="PROSITE-ProRule" id="PRU10141"/>
    </source>
</evidence>
<evidence type="ECO:0000313" key="14">
    <source>
        <dbReference type="EMBL" id="ESO84015.1"/>
    </source>
</evidence>
<comment type="similarity">
    <text evidence="12">Belongs to the protein kinase superfamily.</text>
</comment>
<keyword evidence="2" id="KW-0217">Developmental protein</keyword>
<feature type="binding site" evidence="11">
    <location>
        <position position="82"/>
    </location>
    <ligand>
        <name>ATP</name>
        <dbReference type="ChEBI" id="CHEBI:30616"/>
    </ligand>
</feature>
<gene>
    <name evidence="14" type="ORF">LOTGIDRAFT_108548</name>
</gene>
<keyword evidence="4" id="KW-0479">Metal-binding</keyword>
<protein>
    <recommendedName>
        <fullName evidence="13">Protein kinase domain-containing protein</fullName>
    </recommendedName>
</protein>
<dbReference type="Proteomes" id="UP000030746">
    <property type="component" value="Unassembled WGS sequence"/>
</dbReference>
<dbReference type="GO" id="GO:0007283">
    <property type="term" value="P:spermatogenesis"/>
    <property type="evidence" value="ECO:0007669"/>
    <property type="project" value="UniProtKB-KW"/>
</dbReference>
<dbReference type="STRING" id="225164.V3ZNG4"/>
<dbReference type="AlphaFoldDB" id="V3ZNG4"/>
<reference evidence="14 15" key="1">
    <citation type="journal article" date="2013" name="Nature">
        <title>Insights into bilaterian evolution from three spiralian genomes.</title>
        <authorList>
            <person name="Simakov O."/>
            <person name="Marletaz F."/>
            <person name="Cho S.J."/>
            <person name="Edsinger-Gonzales E."/>
            <person name="Havlak P."/>
            <person name="Hellsten U."/>
            <person name="Kuo D.H."/>
            <person name="Larsson T."/>
            <person name="Lv J."/>
            <person name="Arendt D."/>
            <person name="Savage R."/>
            <person name="Osoegawa K."/>
            <person name="de Jong P."/>
            <person name="Grimwood J."/>
            <person name="Chapman J.A."/>
            <person name="Shapiro H."/>
            <person name="Aerts A."/>
            <person name="Otillar R.P."/>
            <person name="Terry A.Y."/>
            <person name="Boore J.L."/>
            <person name="Grigoriev I.V."/>
            <person name="Lindberg D.R."/>
            <person name="Seaver E.C."/>
            <person name="Weisblat D.A."/>
            <person name="Putnam N.H."/>
            <person name="Rokhsar D.S."/>
        </authorList>
    </citation>
    <scope>NUCLEOTIDE SEQUENCE [LARGE SCALE GENOMIC DNA]</scope>
</reference>
<comment type="cofactor">
    <cofactor evidence="1">
        <name>Mg(2+)</name>
        <dbReference type="ChEBI" id="CHEBI:18420"/>
    </cofactor>
</comment>
<dbReference type="Gene3D" id="1.10.510.10">
    <property type="entry name" value="Transferase(Phosphotransferase) domain 1"/>
    <property type="match status" value="1"/>
</dbReference>
<dbReference type="EMBL" id="KB203566">
    <property type="protein sequence ID" value="ESO84015.1"/>
    <property type="molecule type" value="Genomic_DNA"/>
</dbReference>
<dbReference type="Pfam" id="PF00069">
    <property type="entry name" value="Pkinase"/>
    <property type="match status" value="1"/>
</dbReference>
<keyword evidence="15" id="KW-1185">Reference proteome</keyword>
<organism evidence="14 15">
    <name type="scientific">Lottia gigantea</name>
    <name type="common">Giant owl limpet</name>
    <dbReference type="NCBI Taxonomy" id="225164"/>
    <lineage>
        <taxon>Eukaryota</taxon>
        <taxon>Metazoa</taxon>
        <taxon>Spiralia</taxon>
        <taxon>Lophotrochozoa</taxon>
        <taxon>Mollusca</taxon>
        <taxon>Gastropoda</taxon>
        <taxon>Patellogastropoda</taxon>
        <taxon>Lottioidea</taxon>
        <taxon>Lottiidae</taxon>
        <taxon>Lottia</taxon>
    </lineage>
</organism>
<dbReference type="GO" id="GO:0005524">
    <property type="term" value="F:ATP binding"/>
    <property type="evidence" value="ECO:0007669"/>
    <property type="project" value="UniProtKB-UniRule"/>
</dbReference>
<evidence type="ECO:0000256" key="1">
    <source>
        <dbReference type="ARBA" id="ARBA00001946"/>
    </source>
</evidence>
<evidence type="ECO:0000259" key="13">
    <source>
        <dbReference type="PROSITE" id="PS50011"/>
    </source>
</evidence>
<evidence type="ECO:0000256" key="12">
    <source>
        <dbReference type="RuleBase" id="RU000304"/>
    </source>
</evidence>
<dbReference type="KEGG" id="lgi:LOTGIDRAFT_108548"/>
<dbReference type="GO" id="GO:0050321">
    <property type="term" value="F:tau-protein kinase activity"/>
    <property type="evidence" value="ECO:0007669"/>
    <property type="project" value="TreeGrafter"/>
</dbReference>
<sequence>MEPEIGEPKKGENRECSDPVTVLYQKQVKKHRPRQPKKQQLQQLVLLFAEKGYRLGQEIGNGSYSRVRIVKKISDGEMYAAKIIKRKNTSSFLSNELTAAIKLDHPNIIKYSEIIILPHATILIMENAALGDLLSYTKDHGAFPNQEAKVMFRQITSAVQYLHQQGFVHRDLKLENILVRGDSSLVLSDFGFTRKVETSGETVSKTFCGSAAYASPEVLQGIPYDPKQNDVWSLGCILYILVCGKMPFDETDLLAMIKKQLMHQIAVPLDDLIVVHQQCQNLIRSLLHPDPQTRPTLDAVLDSNWLCSGTGGDHVTSKTGTQSHAISLLS</sequence>
<dbReference type="PROSITE" id="PS50011">
    <property type="entry name" value="PROTEIN_KINASE_DOM"/>
    <property type="match status" value="1"/>
</dbReference>
<feature type="domain" description="Protein kinase" evidence="13">
    <location>
        <begin position="53"/>
        <end position="306"/>
    </location>
</feature>
<keyword evidence="5 11" id="KW-0547">Nucleotide-binding</keyword>
<dbReference type="GO" id="GO:0000226">
    <property type="term" value="P:microtubule cytoskeleton organization"/>
    <property type="evidence" value="ECO:0007669"/>
    <property type="project" value="TreeGrafter"/>
</dbReference>
<dbReference type="FunFam" id="1.10.510.10:FF:000571">
    <property type="entry name" value="Maternal embryonic leucine zipper kinase"/>
    <property type="match status" value="1"/>
</dbReference>
<keyword evidence="8" id="KW-0460">Magnesium</keyword>
<evidence type="ECO:0000256" key="8">
    <source>
        <dbReference type="ARBA" id="ARBA00022842"/>
    </source>
</evidence>
<dbReference type="InterPro" id="IPR017441">
    <property type="entry name" value="Protein_kinase_ATP_BS"/>
</dbReference>
<evidence type="ECO:0000256" key="3">
    <source>
        <dbReference type="ARBA" id="ARBA00022553"/>
    </source>
</evidence>
<evidence type="ECO:0000313" key="15">
    <source>
        <dbReference type="Proteomes" id="UP000030746"/>
    </source>
</evidence>
<keyword evidence="12" id="KW-0808">Transferase</keyword>
<dbReference type="HOGENOM" id="CLU_000288_63_0_1"/>
<keyword evidence="12" id="KW-0723">Serine/threonine-protein kinase</keyword>
<dbReference type="SUPFAM" id="SSF56112">
    <property type="entry name" value="Protein kinase-like (PK-like)"/>
    <property type="match status" value="1"/>
</dbReference>
<dbReference type="InterPro" id="IPR011009">
    <property type="entry name" value="Kinase-like_dom_sf"/>
</dbReference>
<evidence type="ECO:0000256" key="2">
    <source>
        <dbReference type="ARBA" id="ARBA00022473"/>
    </source>
</evidence>
<dbReference type="InterPro" id="IPR000719">
    <property type="entry name" value="Prot_kinase_dom"/>
</dbReference>
<dbReference type="GO" id="GO:0005737">
    <property type="term" value="C:cytoplasm"/>
    <property type="evidence" value="ECO:0007669"/>
    <property type="project" value="TreeGrafter"/>
</dbReference>
<keyword evidence="3" id="KW-0597">Phosphoprotein</keyword>
<dbReference type="SMART" id="SM00220">
    <property type="entry name" value="S_TKc"/>
    <property type="match status" value="1"/>
</dbReference>
<keyword evidence="9" id="KW-0832">Ubl conjugation</keyword>
<dbReference type="PROSITE" id="PS00107">
    <property type="entry name" value="PROTEIN_KINASE_ATP"/>
    <property type="match status" value="1"/>
</dbReference>
<dbReference type="OrthoDB" id="541276at2759"/>
<name>V3ZNG4_LOTGI</name>
<keyword evidence="10" id="KW-0744">Spermatogenesis</keyword>
<proteinExistence type="inferred from homology"/>
<dbReference type="PANTHER" id="PTHR24346">
    <property type="entry name" value="MAP/MICROTUBULE AFFINITY-REGULATING KINASE"/>
    <property type="match status" value="1"/>
</dbReference>
<keyword evidence="12" id="KW-0418">Kinase</keyword>
<dbReference type="PANTHER" id="PTHR24346:SF102">
    <property type="entry name" value="TESTIS-SPECIFIC SERINE_THREONINE-PROTEIN KINASE 1"/>
    <property type="match status" value="1"/>
</dbReference>
<keyword evidence="7 11" id="KW-0067">ATP-binding</keyword>
<dbReference type="GeneID" id="20230365"/>
<dbReference type="GO" id="GO:0000287">
    <property type="term" value="F:magnesium ion binding"/>
    <property type="evidence" value="ECO:0007669"/>
    <property type="project" value="UniProtKB-ARBA"/>
</dbReference>
<evidence type="ECO:0000256" key="10">
    <source>
        <dbReference type="ARBA" id="ARBA00022871"/>
    </source>
</evidence>
<dbReference type="GO" id="GO:0030154">
    <property type="term" value="P:cell differentiation"/>
    <property type="evidence" value="ECO:0007669"/>
    <property type="project" value="UniProtKB-KW"/>
</dbReference>